<evidence type="ECO:0000313" key="1">
    <source>
        <dbReference type="EMBL" id="RPD38884.1"/>
    </source>
</evidence>
<dbReference type="EMBL" id="RMBX01000013">
    <property type="protein sequence ID" value="RPD38884.1"/>
    <property type="molecule type" value="Genomic_DNA"/>
</dbReference>
<name>A0A3N4M6A9_9BACT</name>
<keyword evidence="2" id="KW-1185">Reference proteome</keyword>
<organism evidence="1 2">
    <name type="scientific">Chitinophaga barathri</name>
    <dbReference type="NCBI Taxonomy" id="1647451"/>
    <lineage>
        <taxon>Bacteria</taxon>
        <taxon>Pseudomonadati</taxon>
        <taxon>Bacteroidota</taxon>
        <taxon>Chitinophagia</taxon>
        <taxon>Chitinophagales</taxon>
        <taxon>Chitinophagaceae</taxon>
        <taxon>Chitinophaga</taxon>
    </lineage>
</organism>
<sequence length="66" mass="7707">MNMKKIIKCNALVVRIIVFQAPEYLPGWNVRRAFYAAGKRENEDFVQAFPFYGEVSLGGRQRVFCY</sequence>
<gene>
    <name evidence="1" type="ORF">EG028_22305</name>
</gene>
<dbReference type="AlphaFoldDB" id="A0A3N4M6A9"/>
<evidence type="ECO:0000313" key="2">
    <source>
        <dbReference type="Proteomes" id="UP000279089"/>
    </source>
</evidence>
<dbReference type="Proteomes" id="UP000279089">
    <property type="component" value="Unassembled WGS sequence"/>
</dbReference>
<protein>
    <submittedName>
        <fullName evidence="1">Uncharacterized protein</fullName>
    </submittedName>
</protein>
<comment type="caution">
    <text evidence="1">The sequence shown here is derived from an EMBL/GenBank/DDBJ whole genome shotgun (WGS) entry which is preliminary data.</text>
</comment>
<reference evidence="2" key="1">
    <citation type="submission" date="2018-11" db="EMBL/GenBank/DDBJ databases">
        <title>Chitinophaga lutea sp.nov., isolate from arsenic contaminated soil.</title>
        <authorList>
            <person name="Zong Y."/>
        </authorList>
    </citation>
    <scope>NUCLEOTIDE SEQUENCE [LARGE SCALE GENOMIC DNA]</scope>
    <source>
        <strain evidence="2">YLT18</strain>
    </source>
</reference>
<accession>A0A3N4M6A9</accession>
<proteinExistence type="predicted"/>